<dbReference type="Proteomes" id="UP000003178">
    <property type="component" value="Unassembled WGS sequence"/>
</dbReference>
<sequence length="42" mass="5203">VIDEREIKMISLFLWIKFQKQLTCIQKFCILRKVFERKKSSQ</sequence>
<evidence type="ECO:0000313" key="2">
    <source>
        <dbReference type="Proteomes" id="UP000003178"/>
    </source>
</evidence>
<reference evidence="1 2" key="2">
    <citation type="submission" date="2008-10" db="EMBL/GenBank/DDBJ databases">
        <title>Draft genome sequence of Clostridium hiranonis (DSM 13275).</title>
        <authorList>
            <person name="Sudarsanam P."/>
            <person name="Ley R."/>
            <person name="Guruge J."/>
            <person name="Turnbaugh P.J."/>
            <person name="Mahowald M."/>
            <person name="Liep D."/>
            <person name="Gordon J."/>
        </authorList>
    </citation>
    <scope>NUCLEOTIDE SEQUENCE [LARGE SCALE GENOMIC DNA]</scope>
    <source>
        <strain evidence="1 2">DSM 13275</strain>
    </source>
</reference>
<comment type="caution">
    <text evidence="1">The sequence shown here is derived from an EMBL/GenBank/DDBJ whole genome shotgun (WGS) entry which is preliminary data.</text>
</comment>
<gene>
    <name evidence="1" type="ORF">CLOHIR_01575</name>
</gene>
<reference evidence="1 2" key="1">
    <citation type="submission" date="2008-09" db="EMBL/GenBank/DDBJ databases">
        <authorList>
            <person name="Fulton L."/>
            <person name="Clifton S."/>
            <person name="Fulton B."/>
            <person name="Xu J."/>
            <person name="Minx P."/>
            <person name="Pepin K.H."/>
            <person name="Johnson M."/>
            <person name="Thiruvilangam P."/>
            <person name="Bhonagiri V."/>
            <person name="Nash W.E."/>
            <person name="Mardis E.R."/>
            <person name="Wilson R.K."/>
        </authorList>
    </citation>
    <scope>NUCLEOTIDE SEQUENCE [LARGE SCALE GENOMIC DNA]</scope>
    <source>
        <strain evidence="1 2">DSM 13275</strain>
    </source>
</reference>
<protein>
    <submittedName>
        <fullName evidence="1">Uncharacterized protein</fullName>
    </submittedName>
</protein>
<feature type="non-terminal residue" evidence="1">
    <location>
        <position position="1"/>
    </location>
</feature>
<dbReference type="EMBL" id="ABWP01000065">
    <property type="protein sequence ID" value="EEA84729.1"/>
    <property type="molecule type" value="Genomic_DNA"/>
</dbReference>
<name>B6G0B9_PEPHT</name>
<accession>B6G0B9</accession>
<dbReference type="HOGENOM" id="CLU_3243624_0_0_9"/>
<proteinExistence type="predicted"/>
<keyword evidence="2" id="KW-1185">Reference proteome</keyword>
<organism evidence="1 2">
    <name type="scientific">Peptacetobacter hiranonis (strain DSM 13275 / JCM 10541 / KCTC 15199 / TO-931)</name>
    <name type="common">Clostridium hiranonis</name>
    <dbReference type="NCBI Taxonomy" id="500633"/>
    <lineage>
        <taxon>Bacteria</taxon>
        <taxon>Bacillati</taxon>
        <taxon>Bacillota</taxon>
        <taxon>Clostridia</taxon>
        <taxon>Peptostreptococcales</taxon>
        <taxon>Peptostreptococcaceae</taxon>
        <taxon>Peptacetobacter</taxon>
    </lineage>
</organism>
<dbReference type="AlphaFoldDB" id="B6G0B9"/>
<evidence type="ECO:0000313" key="1">
    <source>
        <dbReference type="EMBL" id="EEA84729.1"/>
    </source>
</evidence>